<keyword evidence="3" id="KW-0998">Cell outer membrane</keyword>
<comment type="subcellular location">
    <subcellularLocation>
        <location evidence="1">Cell outer membrane</location>
    </subcellularLocation>
</comment>
<organism evidence="7 8">
    <name type="scientific">Oceanomicrobium pacificus</name>
    <dbReference type="NCBI Taxonomy" id="2692916"/>
    <lineage>
        <taxon>Bacteria</taxon>
        <taxon>Pseudomonadati</taxon>
        <taxon>Pseudomonadota</taxon>
        <taxon>Alphaproteobacteria</taxon>
        <taxon>Rhodobacterales</taxon>
        <taxon>Paracoccaceae</taxon>
        <taxon>Oceanomicrobium</taxon>
    </lineage>
</organism>
<dbReference type="GO" id="GO:0009279">
    <property type="term" value="C:cell outer membrane"/>
    <property type="evidence" value="ECO:0007669"/>
    <property type="project" value="UniProtKB-SubCell"/>
</dbReference>
<dbReference type="Gene3D" id="3.30.1330.60">
    <property type="entry name" value="OmpA-like domain"/>
    <property type="match status" value="1"/>
</dbReference>
<dbReference type="InterPro" id="IPR050330">
    <property type="entry name" value="Bact_OuterMem_StrucFunc"/>
</dbReference>
<name>A0A6B0TR88_9RHOB</name>
<dbReference type="InterPro" id="IPR039567">
    <property type="entry name" value="Gly-zipper"/>
</dbReference>
<reference evidence="7 8" key="1">
    <citation type="submission" date="2019-12" db="EMBL/GenBank/DDBJ databases">
        <title>Strain KN286 was isolated from seawater, which was collected from Caroline Seamount in the tropical western Pacific.</title>
        <authorList>
            <person name="Wang Q."/>
        </authorList>
    </citation>
    <scope>NUCLEOTIDE SEQUENCE [LARGE SCALE GENOMIC DNA]</scope>
    <source>
        <strain evidence="7 8">KN286</strain>
    </source>
</reference>
<dbReference type="Pfam" id="PF13488">
    <property type="entry name" value="Gly-zipper_Omp"/>
    <property type="match status" value="1"/>
</dbReference>
<proteinExistence type="predicted"/>
<dbReference type="AlphaFoldDB" id="A0A6B0TR88"/>
<dbReference type="EMBL" id="WUWG01000006">
    <property type="protein sequence ID" value="MXU66466.1"/>
    <property type="molecule type" value="Genomic_DNA"/>
</dbReference>
<dbReference type="InterPro" id="IPR036737">
    <property type="entry name" value="OmpA-like_sf"/>
</dbReference>
<dbReference type="PRINTS" id="PR01021">
    <property type="entry name" value="OMPADOMAIN"/>
</dbReference>
<evidence type="ECO:0000313" key="7">
    <source>
        <dbReference type="EMBL" id="MXU66466.1"/>
    </source>
</evidence>
<dbReference type="Proteomes" id="UP000436016">
    <property type="component" value="Unassembled WGS sequence"/>
</dbReference>
<dbReference type="InterPro" id="IPR006664">
    <property type="entry name" value="OMP_bac"/>
</dbReference>
<dbReference type="PRINTS" id="PR01023">
    <property type="entry name" value="NAFLGMOTY"/>
</dbReference>
<dbReference type="SUPFAM" id="SSF103088">
    <property type="entry name" value="OmpA-like"/>
    <property type="match status" value="1"/>
</dbReference>
<sequence>MTYLRSSAAIALVATLGLSACTNPDGTKNNTGTGAAAGAAFGAAAGQIIGGDTGAAVVGGILGAAAGAAIGNNLDKQEAALRQQIGGSGATIVNTGEQLVVSLPEAITFDFDSAVLKSQFVPSVNAIARNLNEYPNTVVRVVGHTDSTGSASYNEQLSRQRAQSVANQLAAGGVSSSRLSVVGVGASQPIASNSTSAGRQQNRRVEIVIIPTR</sequence>
<dbReference type="CDD" id="cd07185">
    <property type="entry name" value="OmpA_C-like"/>
    <property type="match status" value="1"/>
</dbReference>
<gene>
    <name evidence="7" type="ORF">GSH16_13525</name>
</gene>
<keyword evidence="2 4" id="KW-0472">Membrane</keyword>
<feature type="signal peptide" evidence="5">
    <location>
        <begin position="1"/>
        <end position="20"/>
    </location>
</feature>
<keyword evidence="8" id="KW-1185">Reference proteome</keyword>
<dbReference type="PROSITE" id="PS51123">
    <property type="entry name" value="OMPA_2"/>
    <property type="match status" value="1"/>
</dbReference>
<dbReference type="InterPro" id="IPR006665">
    <property type="entry name" value="OmpA-like"/>
</dbReference>
<feature type="domain" description="OmpA-like" evidence="6">
    <location>
        <begin position="96"/>
        <end position="213"/>
    </location>
</feature>
<dbReference type="Pfam" id="PF00691">
    <property type="entry name" value="OmpA"/>
    <property type="match status" value="1"/>
</dbReference>
<dbReference type="PANTHER" id="PTHR30329:SF21">
    <property type="entry name" value="LIPOPROTEIN YIAD-RELATED"/>
    <property type="match status" value="1"/>
</dbReference>
<accession>A0A6B0TR88</accession>
<keyword evidence="5" id="KW-0732">Signal</keyword>
<evidence type="ECO:0000259" key="6">
    <source>
        <dbReference type="PROSITE" id="PS51123"/>
    </source>
</evidence>
<feature type="chain" id="PRO_5025507999" evidence="5">
    <location>
        <begin position="21"/>
        <end position="213"/>
    </location>
</feature>
<comment type="caution">
    <text evidence="7">The sequence shown here is derived from an EMBL/GenBank/DDBJ whole genome shotgun (WGS) entry which is preliminary data.</text>
</comment>
<evidence type="ECO:0000256" key="2">
    <source>
        <dbReference type="ARBA" id="ARBA00023136"/>
    </source>
</evidence>
<evidence type="ECO:0000256" key="4">
    <source>
        <dbReference type="PROSITE-ProRule" id="PRU00473"/>
    </source>
</evidence>
<evidence type="ECO:0000256" key="3">
    <source>
        <dbReference type="ARBA" id="ARBA00023237"/>
    </source>
</evidence>
<evidence type="ECO:0000256" key="1">
    <source>
        <dbReference type="ARBA" id="ARBA00004442"/>
    </source>
</evidence>
<dbReference type="RefSeq" id="WP_160855990.1">
    <property type="nucleotide sequence ID" value="NZ_WUWG01000006.1"/>
</dbReference>
<dbReference type="PROSITE" id="PS51257">
    <property type="entry name" value="PROKAR_LIPOPROTEIN"/>
    <property type="match status" value="1"/>
</dbReference>
<evidence type="ECO:0000313" key="8">
    <source>
        <dbReference type="Proteomes" id="UP000436016"/>
    </source>
</evidence>
<protein>
    <submittedName>
        <fullName evidence="7">OmpA family protein</fullName>
    </submittedName>
</protein>
<evidence type="ECO:0000256" key="5">
    <source>
        <dbReference type="SAM" id="SignalP"/>
    </source>
</evidence>
<dbReference type="PANTHER" id="PTHR30329">
    <property type="entry name" value="STATOR ELEMENT OF FLAGELLAR MOTOR COMPLEX"/>
    <property type="match status" value="1"/>
</dbReference>